<reference evidence="2 3" key="2">
    <citation type="journal article" date="2014" name="BMC Genomics">
        <title>An improved genome of the model marine alga Ostreococcus tauri unfolds by assessing Illumina de novo assemblies.</title>
        <authorList>
            <person name="Blanc-Mathieu R."/>
            <person name="Verhelst B."/>
            <person name="Derelle E."/>
            <person name="Rombauts S."/>
            <person name="Bouget F.Y."/>
            <person name="Carre I."/>
            <person name="Chateau A."/>
            <person name="Eyre-Walker A."/>
            <person name="Grimsley N."/>
            <person name="Moreau H."/>
            <person name="Piegu B."/>
            <person name="Rivals E."/>
            <person name="Schackwitz W."/>
            <person name="Van de Peer Y."/>
            <person name="Piganeau G."/>
        </authorList>
    </citation>
    <scope>NUCLEOTIDE SEQUENCE [LARGE SCALE GENOMIC DNA]</scope>
    <source>
        <strain evidence="3">OTTH 0595 / CCAP 157/2 / RCC745</strain>
    </source>
</reference>
<dbReference type="AlphaFoldDB" id="A0A096P792"/>
<evidence type="ECO:0000313" key="2">
    <source>
        <dbReference type="EMBL" id="CEF97022.1"/>
    </source>
</evidence>
<keyword evidence="3" id="KW-1185">Reference proteome</keyword>
<sequence length="634" mass="69514">MSLTHVGILAVAIEPVMDDCGARETARAVLEEELCRELRTLHAAFGGDAGEDGEKLIRVIAASSDTFVVLAPRRYVEATKMVCAAARMDKTPITIREVVVCEGSHEMDVLRRVVPMLIEGAFAETPDWRAFGENDSGTRYMFQDFWPAKPGMMVTACGVEIEHGIAVAKAPTTLDRDVGEDRELDIVFPSINTVILRLQRIGSIIDAMRDAGVSNQKLRDFIAGDKVIDISSTPIMAQAAPEIGIEVGIIAFRREMPHNAGFKTIAEFRLAFGARFNTFVPTHAHVDDSETELLADVCFPGHDAPYLWPVSLLLKNTGATELTARSSNVTNDTLLAWLFATTQVPILETHLSFQVNRKAFMSQNIAPKCGPLIPDREIFMTASQTNKTGWPAFSAQANSMPYSIDAWVNPFSHVDSFPPVAPNIFSPHQMVPINTTSTPSSVPPSVKTPGGSDFHNVFAFDDLLIDRAKDLSPARIAELTHEIAESGDEDQEPVLGSRLTPGGIRTATFSRLQGDLPQKRSPAPVTKIPAKKRPSGKRRKPNEHGDLQNRIATACKKKIGEVPDEVVDVCALIEANDLESIKIRTLDKIGFITMVKKLIDAQSGDNPKSRSKEDLVSYTCEKLKLKKAVAKRKR</sequence>
<gene>
    <name evidence="2" type="ORF">OT_ostta03g01120</name>
</gene>
<dbReference type="GeneID" id="9833824"/>
<feature type="compositionally biased region" description="Basic residues" evidence="1">
    <location>
        <begin position="529"/>
        <end position="541"/>
    </location>
</feature>
<organism evidence="2 3">
    <name type="scientific">Ostreococcus tauri</name>
    <name type="common">Marine green alga</name>
    <dbReference type="NCBI Taxonomy" id="70448"/>
    <lineage>
        <taxon>Eukaryota</taxon>
        <taxon>Viridiplantae</taxon>
        <taxon>Chlorophyta</taxon>
        <taxon>Mamiellophyceae</taxon>
        <taxon>Mamiellales</taxon>
        <taxon>Bathycoccaceae</taxon>
        <taxon>Ostreococcus</taxon>
    </lineage>
</organism>
<name>A0A096P792_OSTTA</name>
<evidence type="ECO:0000313" key="3">
    <source>
        <dbReference type="Proteomes" id="UP000009170"/>
    </source>
</evidence>
<dbReference type="InParanoid" id="A0A096P792"/>
<accession>A0A096P792</accession>
<feature type="region of interest" description="Disordered" evidence="1">
    <location>
        <begin position="483"/>
        <end position="502"/>
    </location>
</feature>
<dbReference type="OrthoDB" id="10466049at2759"/>
<protein>
    <submittedName>
        <fullName evidence="2">Unnamed product</fullName>
    </submittedName>
</protein>
<reference evidence="3" key="1">
    <citation type="journal article" date="2006" name="Proc. Natl. Acad. Sci. U.S.A.">
        <title>Genome analysis of the smallest free-living eukaryote Ostreococcus tauri unveils many unique features.</title>
        <authorList>
            <person name="Derelle E."/>
            <person name="Ferraz C."/>
            <person name="Rombauts S."/>
            <person name="Rouze P."/>
            <person name="Worden A.Z."/>
            <person name="Robbens S."/>
            <person name="Partensky F."/>
            <person name="Degroeve S."/>
            <person name="Echeynie S."/>
            <person name="Cooke R."/>
            <person name="Saeys Y."/>
            <person name="Wuyts J."/>
            <person name="Jabbari K."/>
            <person name="Bowler C."/>
            <person name="Panaud O."/>
            <person name="Piegu B."/>
            <person name="Ball S.G."/>
            <person name="Ral J.-P."/>
            <person name="Bouget F.-Y."/>
            <person name="Piganeau G."/>
            <person name="De Baets B."/>
            <person name="Picard A."/>
            <person name="Delseny M."/>
            <person name="Demaille J."/>
            <person name="Van de Peer Y."/>
            <person name="Moreau H."/>
        </authorList>
    </citation>
    <scope>NUCLEOTIDE SEQUENCE [LARGE SCALE GENOMIC DNA]</scope>
    <source>
        <strain evidence="3">OTTH 0595 / CCAP 157/2 / RCC745</strain>
    </source>
</reference>
<proteinExistence type="predicted"/>
<evidence type="ECO:0000256" key="1">
    <source>
        <dbReference type="SAM" id="MobiDB-lite"/>
    </source>
</evidence>
<feature type="region of interest" description="Disordered" evidence="1">
    <location>
        <begin position="512"/>
        <end position="547"/>
    </location>
</feature>
<dbReference type="KEGG" id="ota:OT_ostta03g01120"/>
<dbReference type="RefSeq" id="XP_022838437.1">
    <property type="nucleotide sequence ID" value="XM_022984701.1"/>
</dbReference>
<comment type="caution">
    <text evidence="2">The sequence shown here is derived from an EMBL/GenBank/DDBJ whole genome shotgun (WGS) entry which is preliminary data.</text>
</comment>
<dbReference type="Proteomes" id="UP000009170">
    <property type="component" value="Unassembled WGS sequence"/>
</dbReference>
<dbReference type="EMBL" id="CAID01000003">
    <property type="protein sequence ID" value="CEF97022.1"/>
    <property type="molecule type" value="Genomic_DNA"/>
</dbReference>